<dbReference type="Proteomes" id="UP000440732">
    <property type="component" value="Unassembled WGS sequence"/>
</dbReference>
<organism evidence="5 9">
    <name type="scientific">Phytophthora fragariae</name>
    <dbReference type="NCBI Taxonomy" id="53985"/>
    <lineage>
        <taxon>Eukaryota</taxon>
        <taxon>Sar</taxon>
        <taxon>Stramenopiles</taxon>
        <taxon>Oomycota</taxon>
        <taxon>Peronosporomycetes</taxon>
        <taxon>Peronosporales</taxon>
        <taxon>Peronosporaceae</taxon>
        <taxon>Phytophthora</taxon>
    </lineage>
</organism>
<dbReference type="GO" id="GO:0003676">
    <property type="term" value="F:nucleic acid binding"/>
    <property type="evidence" value="ECO:0007669"/>
    <property type="project" value="InterPro"/>
</dbReference>
<dbReference type="EMBL" id="QXGB01004676">
    <property type="protein sequence ID" value="KAE9165371.1"/>
    <property type="molecule type" value="Genomic_DNA"/>
</dbReference>
<gene>
    <name evidence="6" type="ORF">PF005_g29635</name>
    <name evidence="5" type="ORF">PF006_g29338</name>
    <name evidence="4" type="ORF">PF007_g29442</name>
    <name evidence="3" type="ORF">PF009_g30004</name>
</gene>
<evidence type="ECO:0000256" key="1">
    <source>
        <dbReference type="SAM" id="MobiDB-lite"/>
    </source>
</evidence>
<evidence type="ECO:0000313" key="10">
    <source>
        <dbReference type="Proteomes" id="UP000441208"/>
    </source>
</evidence>
<name>A0A6A3Q7Q5_9STRA</name>
<evidence type="ECO:0000313" key="8">
    <source>
        <dbReference type="Proteomes" id="UP000433483"/>
    </source>
</evidence>
<feature type="non-terminal residue" evidence="5">
    <location>
        <position position="353"/>
    </location>
</feature>
<evidence type="ECO:0000259" key="2">
    <source>
        <dbReference type="Pfam" id="PF01612"/>
    </source>
</evidence>
<feature type="compositionally biased region" description="Low complexity" evidence="1">
    <location>
        <begin position="232"/>
        <end position="250"/>
    </location>
</feature>
<dbReference type="Pfam" id="PF01612">
    <property type="entry name" value="DNA_pol_A_exo1"/>
    <property type="match status" value="1"/>
</dbReference>
<dbReference type="Proteomes" id="UP000429523">
    <property type="component" value="Unassembled WGS sequence"/>
</dbReference>
<dbReference type="Gene3D" id="3.30.420.10">
    <property type="entry name" value="Ribonuclease H-like superfamily/Ribonuclease H"/>
    <property type="match status" value="1"/>
</dbReference>
<dbReference type="GO" id="GO:0006139">
    <property type="term" value="P:nucleobase-containing compound metabolic process"/>
    <property type="evidence" value="ECO:0007669"/>
    <property type="project" value="InterPro"/>
</dbReference>
<evidence type="ECO:0000313" key="4">
    <source>
        <dbReference type="EMBL" id="KAE9063754.1"/>
    </source>
</evidence>
<sequence>MASKKQSLLQHIASTTKLQELLAEHGNKPVATKAKVIGIHFQFAHHEAGNTDNDRVVAIAIGNDALTSTAVVLEVASLSAKEVIAGLKEQLEDPDTIKVTFDVGRAAKWLHRYGMTGVALTNCLDLQLVYRRLVNKKASKASLTDIASQLGGRTAVALEQEVATFSASLKPEAWTKSPLTTQILRNLVTSMQLYVRCYAVCGVEISKLPDVYTATYNKWCCAVAMLDDQRSSSSSSTSAAAQASGTRSQTKTLPSPPSPANVNVAPTSAQLTPPSSVLNIKYVLSTLKLLVLSNKKSLVQGSVPVVGVHFQFTREKSPYPGENDDDQLVAISIVGANPLDTAVVLQIDYLNPA</sequence>
<evidence type="ECO:0000313" key="3">
    <source>
        <dbReference type="EMBL" id="KAE8919695.1"/>
    </source>
</evidence>
<protein>
    <recommendedName>
        <fullName evidence="2">3'-5' exonuclease domain-containing protein</fullName>
    </recommendedName>
</protein>
<dbReference type="EMBL" id="QXGF01004495">
    <property type="protein sequence ID" value="KAE8919695.1"/>
    <property type="molecule type" value="Genomic_DNA"/>
</dbReference>
<keyword evidence="8" id="KW-1185">Reference proteome</keyword>
<dbReference type="EMBL" id="QXGA01004843">
    <property type="protein sequence ID" value="KAE9070558.1"/>
    <property type="molecule type" value="Genomic_DNA"/>
</dbReference>
<evidence type="ECO:0000313" key="5">
    <source>
        <dbReference type="EMBL" id="KAE9070558.1"/>
    </source>
</evidence>
<dbReference type="EMBL" id="QXFZ01004574">
    <property type="protein sequence ID" value="KAE9063754.1"/>
    <property type="molecule type" value="Genomic_DNA"/>
</dbReference>
<dbReference type="InterPro" id="IPR002562">
    <property type="entry name" value="3'-5'_exonuclease_dom"/>
</dbReference>
<evidence type="ECO:0000313" key="9">
    <source>
        <dbReference type="Proteomes" id="UP000440732"/>
    </source>
</evidence>
<dbReference type="AlphaFoldDB" id="A0A6A3Q7Q5"/>
<dbReference type="GO" id="GO:0008408">
    <property type="term" value="F:3'-5' exonuclease activity"/>
    <property type="evidence" value="ECO:0007669"/>
    <property type="project" value="InterPro"/>
</dbReference>
<accession>A0A6A3Q7Q5</accession>
<dbReference type="InterPro" id="IPR012337">
    <property type="entry name" value="RNaseH-like_sf"/>
</dbReference>
<comment type="caution">
    <text evidence="5">The sequence shown here is derived from an EMBL/GenBank/DDBJ whole genome shotgun (WGS) entry which is preliminary data.</text>
</comment>
<evidence type="ECO:0000313" key="6">
    <source>
        <dbReference type="EMBL" id="KAE9165371.1"/>
    </source>
</evidence>
<dbReference type="OrthoDB" id="129043at2759"/>
<evidence type="ECO:0000313" key="7">
    <source>
        <dbReference type="Proteomes" id="UP000429523"/>
    </source>
</evidence>
<feature type="domain" description="3'-5' exonuclease" evidence="2">
    <location>
        <begin position="19"/>
        <end position="175"/>
    </location>
</feature>
<dbReference type="SUPFAM" id="SSF53098">
    <property type="entry name" value="Ribonuclease H-like"/>
    <property type="match status" value="1"/>
</dbReference>
<dbReference type="Proteomes" id="UP000441208">
    <property type="component" value="Unassembled WGS sequence"/>
</dbReference>
<proteinExistence type="predicted"/>
<feature type="region of interest" description="Disordered" evidence="1">
    <location>
        <begin position="232"/>
        <end position="267"/>
    </location>
</feature>
<dbReference type="InterPro" id="IPR036397">
    <property type="entry name" value="RNaseH_sf"/>
</dbReference>
<dbReference type="Proteomes" id="UP000433483">
    <property type="component" value="Unassembled WGS sequence"/>
</dbReference>
<reference evidence="7 8" key="1">
    <citation type="submission" date="2018-08" db="EMBL/GenBank/DDBJ databases">
        <title>Genomic investigation of the strawberry pathogen Phytophthora fragariae indicates pathogenicity is determined by transcriptional variation in three key races.</title>
        <authorList>
            <person name="Adams T.M."/>
            <person name="Armitage A.D."/>
            <person name="Sobczyk M.K."/>
            <person name="Bates H.J."/>
            <person name="Dunwell J.M."/>
            <person name="Nellist C.F."/>
            <person name="Harrison R.J."/>
        </authorList>
    </citation>
    <scope>NUCLEOTIDE SEQUENCE [LARGE SCALE GENOMIC DNA]</scope>
    <source>
        <strain evidence="6 8">NOV-27</strain>
        <strain evidence="5 9">NOV-5</strain>
        <strain evidence="4 10">NOV-71</strain>
        <strain evidence="3 7">NOV-9</strain>
    </source>
</reference>